<dbReference type="GO" id="GO:0005829">
    <property type="term" value="C:cytosol"/>
    <property type="evidence" value="ECO:0007669"/>
    <property type="project" value="TreeGrafter"/>
</dbReference>
<dbReference type="EC" id="2.1.2.9" evidence="3 8"/>
<evidence type="ECO:0000256" key="2">
    <source>
        <dbReference type="ARBA" id="ARBA00010699"/>
    </source>
</evidence>
<evidence type="ECO:0000313" key="11">
    <source>
        <dbReference type="EMBL" id="MST96227.1"/>
    </source>
</evidence>
<keyword evidence="6 8" id="KW-0648">Protein biosynthesis</keyword>
<dbReference type="NCBIfam" id="TIGR00460">
    <property type="entry name" value="fmt"/>
    <property type="match status" value="1"/>
</dbReference>
<dbReference type="CDD" id="cd08704">
    <property type="entry name" value="Met_tRNA_FMT_C"/>
    <property type="match status" value="1"/>
</dbReference>
<dbReference type="Gene3D" id="3.10.25.10">
    <property type="entry name" value="Formyl transferase, C-terminal domain"/>
    <property type="match status" value="1"/>
</dbReference>
<name>A0A844FY89_9BACT</name>
<protein>
    <recommendedName>
        <fullName evidence="4 8">Methionyl-tRNA formyltransferase</fullName>
        <ecNumber evidence="3 8">2.1.2.9</ecNumber>
    </recommendedName>
</protein>
<dbReference type="EMBL" id="VUNS01000003">
    <property type="protein sequence ID" value="MST96227.1"/>
    <property type="molecule type" value="Genomic_DNA"/>
</dbReference>
<evidence type="ECO:0000256" key="3">
    <source>
        <dbReference type="ARBA" id="ARBA00012261"/>
    </source>
</evidence>
<dbReference type="InterPro" id="IPR041711">
    <property type="entry name" value="Met-tRNA-FMT_N"/>
</dbReference>
<evidence type="ECO:0000259" key="9">
    <source>
        <dbReference type="Pfam" id="PF00551"/>
    </source>
</evidence>
<evidence type="ECO:0000256" key="1">
    <source>
        <dbReference type="ARBA" id="ARBA00002606"/>
    </source>
</evidence>
<reference evidence="11 12" key="1">
    <citation type="submission" date="2019-08" db="EMBL/GenBank/DDBJ databases">
        <title>In-depth cultivation of the pig gut microbiome towards novel bacterial diversity and tailored functional studies.</title>
        <authorList>
            <person name="Wylensek D."/>
            <person name="Hitch T.C.A."/>
            <person name="Clavel T."/>
        </authorList>
    </citation>
    <scope>NUCLEOTIDE SEQUENCE [LARGE SCALE GENOMIC DNA]</scope>
    <source>
        <strain evidence="11 12">BBE-744-WT-12</strain>
    </source>
</reference>
<evidence type="ECO:0000256" key="4">
    <source>
        <dbReference type="ARBA" id="ARBA00016014"/>
    </source>
</evidence>
<organism evidence="11 12">
    <name type="scientific">Victivallis lenta</name>
    <dbReference type="NCBI Taxonomy" id="2606640"/>
    <lineage>
        <taxon>Bacteria</taxon>
        <taxon>Pseudomonadati</taxon>
        <taxon>Lentisphaerota</taxon>
        <taxon>Lentisphaeria</taxon>
        <taxon>Victivallales</taxon>
        <taxon>Victivallaceae</taxon>
        <taxon>Victivallis</taxon>
    </lineage>
</organism>
<dbReference type="GO" id="GO:0004479">
    <property type="term" value="F:methionyl-tRNA formyltransferase activity"/>
    <property type="evidence" value="ECO:0007669"/>
    <property type="project" value="UniProtKB-UniRule"/>
</dbReference>
<evidence type="ECO:0000256" key="8">
    <source>
        <dbReference type="HAMAP-Rule" id="MF_00182"/>
    </source>
</evidence>
<feature type="binding site" evidence="8">
    <location>
        <begin position="114"/>
        <end position="117"/>
    </location>
    <ligand>
        <name>(6S)-5,6,7,8-tetrahydrofolate</name>
        <dbReference type="ChEBI" id="CHEBI:57453"/>
    </ligand>
</feature>
<evidence type="ECO:0000313" key="12">
    <source>
        <dbReference type="Proteomes" id="UP000435649"/>
    </source>
</evidence>
<sequence length="318" mass="33943">MTNRPKIYFLGSGMIAVPVLKALATAGGLELIGVGTQLDRPAGRNRRPTPTPVGAAALELGLEPERIASVNDPAYQESLKLRRPDLILVVSFGQILRAPLLALPPKGCVNIHASLLPRYRGASPITQCILNRDAETGVCFMAMERGLDTGAVYETITVPLDHSEYASELEFKLGSIAAEAAPGILGSICSGELVPVPQDSVEATVCTKIRKADGLIRWTGSAHEIEAMVRAYCPWPGAFASVRTPKGVESVTLIRVNCRRELSGRPGQVLRADKYGLVVACGKGAIEILELAPPGRRSMSAVAYLNGLRGEIPEFLPQ</sequence>
<evidence type="ECO:0000256" key="7">
    <source>
        <dbReference type="ARBA" id="ARBA00048558"/>
    </source>
</evidence>
<dbReference type="InterPro" id="IPR036477">
    <property type="entry name" value="Formyl_transf_N_sf"/>
</dbReference>
<dbReference type="InterPro" id="IPR002376">
    <property type="entry name" value="Formyl_transf_N"/>
</dbReference>
<gene>
    <name evidence="8" type="primary">fmt</name>
    <name evidence="11" type="ORF">FYJ85_04095</name>
</gene>
<comment type="caution">
    <text evidence="11">The sequence shown here is derived from an EMBL/GenBank/DDBJ whole genome shotgun (WGS) entry which is preliminary data.</text>
</comment>
<comment type="function">
    <text evidence="1 8">Attaches a formyl group to the free amino group of methionyl-tRNA(fMet). The formyl group appears to play a dual role in the initiator identity of N-formylmethionyl-tRNA by promoting its recognition by IF2 and preventing the misappropriation of this tRNA by the elongation apparatus.</text>
</comment>
<comment type="catalytic activity">
    <reaction evidence="7 8">
        <text>L-methionyl-tRNA(fMet) + (6R)-10-formyltetrahydrofolate = N-formyl-L-methionyl-tRNA(fMet) + (6S)-5,6,7,8-tetrahydrofolate + H(+)</text>
        <dbReference type="Rhea" id="RHEA:24380"/>
        <dbReference type="Rhea" id="RHEA-COMP:9952"/>
        <dbReference type="Rhea" id="RHEA-COMP:9953"/>
        <dbReference type="ChEBI" id="CHEBI:15378"/>
        <dbReference type="ChEBI" id="CHEBI:57453"/>
        <dbReference type="ChEBI" id="CHEBI:78530"/>
        <dbReference type="ChEBI" id="CHEBI:78844"/>
        <dbReference type="ChEBI" id="CHEBI:195366"/>
        <dbReference type="EC" id="2.1.2.9"/>
    </reaction>
</comment>
<dbReference type="InterPro" id="IPR037022">
    <property type="entry name" value="Formyl_trans_C_sf"/>
</dbReference>
<proteinExistence type="inferred from homology"/>
<dbReference type="InterPro" id="IPR005794">
    <property type="entry name" value="Fmt"/>
</dbReference>
<evidence type="ECO:0000259" key="10">
    <source>
        <dbReference type="Pfam" id="PF02911"/>
    </source>
</evidence>
<comment type="similarity">
    <text evidence="2 8">Belongs to the Fmt family.</text>
</comment>
<dbReference type="CDD" id="cd08646">
    <property type="entry name" value="FMT_core_Met-tRNA-FMT_N"/>
    <property type="match status" value="1"/>
</dbReference>
<dbReference type="InterPro" id="IPR005793">
    <property type="entry name" value="Formyl_trans_C"/>
</dbReference>
<feature type="domain" description="Formyl transferase N-terminal" evidence="9">
    <location>
        <begin position="6"/>
        <end position="174"/>
    </location>
</feature>
<dbReference type="PANTHER" id="PTHR11138:SF5">
    <property type="entry name" value="METHIONYL-TRNA FORMYLTRANSFERASE, MITOCHONDRIAL"/>
    <property type="match status" value="1"/>
</dbReference>
<dbReference type="Pfam" id="PF00551">
    <property type="entry name" value="Formyl_trans_N"/>
    <property type="match status" value="1"/>
</dbReference>
<dbReference type="SUPFAM" id="SSF50486">
    <property type="entry name" value="FMT C-terminal domain-like"/>
    <property type="match status" value="1"/>
</dbReference>
<keyword evidence="12" id="KW-1185">Reference proteome</keyword>
<dbReference type="Pfam" id="PF02911">
    <property type="entry name" value="Formyl_trans_C"/>
    <property type="match status" value="1"/>
</dbReference>
<keyword evidence="5 8" id="KW-0808">Transferase</keyword>
<dbReference type="InterPro" id="IPR011034">
    <property type="entry name" value="Formyl_transferase-like_C_sf"/>
</dbReference>
<dbReference type="Proteomes" id="UP000435649">
    <property type="component" value="Unassembled WGS sequence"/>
</dbReference>
<dbReference type="PANTHER" id="PTHR11138">
    <property type="entry name" value="METHIONYL-TRNA FORMYLTRANSFERASE"/>
    <property type="match status" value="1"/>
</dbReference>
<dbReference type="Gene3D" id="3.40.50.170">
    <property type="entry name" value="Formyl transferase, N-terminal domain"/>
    <property type="match status" value="1"/>
</dbReference>
<feature type="domain" description="Formyl transferase C-terminal" evidence="10">
    <location>
        <begin position="208"/>
        <end position="308"/>
    </location>
</feature>
<evidence type="ECO:0000256" key="5">
    <source>
        <dbReference type="ARBA" id="ARBA00022679"/>
    </source>
</evidence>
<dbReference type="RefSeq" id="WP_106053967.1">
    <property type="nucleotide sequence ID" value="NZ_CALXOB010000016.1"/>
</dbReference>
<dbReference type="SUPFAM" id="SSF53328">
    <property type="entry name" value="Formyltransferase"/>
    <property type="match status" value="1"/>
</dbReference>
<dbReference type="InterPro" id="IPR044135">
    <property type="entry name" value="Met-tRNA-FMT_C"/>
</dbReference>
<accession>A0A844FY89</accession>
<evidence type="ECO:0000256" key="6">
    <source>
        <dbReference type="ARBA" id="ARBA00022917"/>
    </source>
</evidence>
<dbReference type="AlphaFoldDB" id="A0A844FY89"/>
<dbReference type="HAMAP" id="MF_00182">
    <property type="entry name" value="Formyl_trans"/>
    <property type="match status" value="1"/>
</dbReference>